<protein>
    <submittedName>
        <fullName evidence="3">Uncharacterized protein</fullName>
    </submittedName>
</protein>
<evidence type="ECO:0000256" key="2">
    <source>
        <dbReference type="SAM" id="MobiDB-lite"/>
    </source>
</evidence>
<dbReference type="AlphaFoldDB" id="A0A9P6QM63"/>
<sequence>VLSLEEYRALRQHASTSSRYSEFSNISSEEKVSARDELDALLAASEEEMISNAIFLDNVDPLATLEKAYTAAEMRVENLCNQAARLVATREKVDKWPEPKRTQALVVTDKALSENATELEEAKSVAQAAQNRVKTLKATRKALLPAPSLTAVPYDAALPFHAAIKRYFKITDIPTDPKTGEVHWASIGGLADKGAPVLNLGTALKKATADTLVTFVVRVVHAFLEQFEKYYKDKVGELFPYLAWHYMVAALVPSDLQDLYADVINTTPVAERDWDFVNAAVEKIINIDDVRHHVKALLFQLRIEHEEPALSFVTRVRRIIRMAKAQDMGHHLSELIFQALPTNGREMVNQEFPGGISKLTDYEALLNFLSRTASAFHGRRTQPGIYIAQQWAPHALLNKKRAMDDDTASGGPTSKKLKSLHISSSGTAGVSGQSALPAKPAHVDLPCVHPLCKQLPAEVMAPHLNSKCLRKIPDRKAWIALIKQNQPLVDQIKANDKWPGPNGQTGKQIISAISTLSASTAAPKAKKPKSKSKTKPDAPAPVVASINNHAVSAMDVEMEEYEDSSVSDFDYQAMNAASAAIFSSYLNC</sequence>
<gene>
    <name evidence="3" type="ORF">BGZ97_008165</name>
</gene>
<comment type="caution">
    <text evidence="3">The sequence shown here is derived from an EMBL/GenBank/DDBJ whole genome shotgun (WGS) entry which is preliminary data.</text>
</comment>
<feature type="coiled-coil region" evidence="1">
    <location>
        <begin position="112"/>
        <end position="139"/>
    </location>
</feature>
<dbReference type="EMBL" id="JAAAIN010003696">
    <property type="protein sequence ID" value="KAG0284488.1"/>
    <property type="molecule type" value="Genomic_DNA"/>
</dbReference>
<reference evidence="3" key="1">
    <citation type="journal article" date="2020" name="Fungal Divers.">
        <title>Resolving the Mortierellaceae phylogeny through synthesis of multi-gene phylogenetics and phylogenomics.</title>
        <authorList>
            <person name="Vandepol N."/>
            <person name="Liber J."/>
            <person name="Desiro A."/>
            <person name="Na H."/>
            <person name="Kennedy M."/>
            <person name="Barry K."/>
            <person name="Grigoriev I.V."/>
            <person name="Miller A.N."/>
            <person name="O'Donnell K."/>
            <person name="Stajich J.E."/>
            <person name="Bonito G."/>
        </authorList>
    </citation>
    <scope>NUCLEOTIDE SEQUENCE</scope>
    <source>
        <strain evidence="3">NVP60</strain>
    </source>
</reference>
<keyword evidence="1" id="KW-0175">Coiled coil</keyword>
<feature type="non-terminal residue" evidence="3">
    <location>
        <position position="588"/>
    </location>
</feature>
<evidence type="ECO:0000256" key="1">
    <source>
        <dbReference type="SAM" id="Coils"/>
    </source>
</evidence>
<name>A0A9P6QM63_9FUNG</name>
<proteinExistence type="predicted"/>
<accession>A0A9P6QM63</accession>
<keyword evidence="4" id="KW-1185">Reference proteome</keyword>
<evidence type="ECO:0000313" key="4">
    <source>
        <dbReference type="Proteomes" id="UP000823405"/>
    </source>
</evidence>
<feature type="compositionally biased region" description="Basic residues" evidence="2">
    <location>
        <begin position="524"/>
        <end position="533"/>
    </location>
</feature>
<feature type="region of interest" description="Disordered" evidence="2">
    <location>
        <begin position="520"/>
        <end position="542"/>
    </location>
</feature>
<organism evidence="3 4">
    <name type="scientific">Linnemannia gamsii</name>
    <dbReference type="NCBI Taxonomy" id="64522"/>
    <lineage>
        <taxon>Eukaryota</taxon>
        <taxon>Fungi</taxon>
        <taxon>Fungi incertae sedis</taxon>
        <taxon>Mucoromycota</taxon>
        <taxon>Mortierellomycotina</taxon>
        <taxon>Mortierellomycetes</taxon>
        <taxon>Mortierellales</taxon>
        <taxon>Mortierellaceae</taxon>
        <taxon>Linnemannia</taxon>
    </lineage>
</organism>
<dbReference type="OrthoDB" id="2369857at2759"/>
<evidence type="ECO:0000313" key="3">
    <source>
        <dbReference type="EMBL" id="KAG0284488.1"/>
    </source>
</evidence>
<dbReference type="Proteomes" id="UP000823405">
    <property type="component" value="Unassembled WGS sequence"/>
</dbReference>
<feature type="region of interest" description="Disordered" evidence="2">
    <location>
        <begin position="403"/>
        <end position="435"/>
    </location>
</feature>